<proteinExistence type="predicted"/>
<dbReference type="RefSeq" id="WP_091700560.1">
    <property type="nucleotide sequence ID" value="NZ_BMYN01000019.1"/>
</dbReference>
<dbReference type="AlphaFoldDB" id="A0A1I3PNP6"/>
<gene>
    <name evidence="2" type="ORF">SAMN05216429_101244</name>
</gene>
<organism evidence="2 3">
    <name type="scientific">Marinobacter persicus</name>
    <dbReference type="NCBI Taxonomy" id="930118"/>
    <lineage>
        <taxon>Bacteria</taxon>
        <taxon>Pseudomonadati</taxon>
        <taxon>Pseudomonadota</taxon>
        <taxon>Gammaproteobacteria</taxon>
        <taxon>Pseudomonadales</taxon>
        <taxon>Marinobacteraceae</taxon>
        <taxon>Marinobacter</taxon>
    </lineage>
</organism>
<sequence>MPRLLSRLASLVWWSLLVFLVLLALYAAIGRQLTGHIDAWKGELEDILSEQTGLHVRIGQLDSRWNWLDPTVIASNLQVRTPDSATLNARLEYLRLRLDFWSSLHRQRLVFEDLEADGLALTLIKPGELPVEETAEELSPFTESGEQPDWLELAGQWLSDPQARITRVDVSVGDSPEQLRDFYLPQLDLVYRRGLFQASGRAMQSGTSRELASFALVGQHFFRGDFTGQVYLDVASGRLFDGLVDDLSWRGIRVEGFDLGGQAWFTFEHGALAELKGRLDTPYLQLGARQQSLAPLENIRARFGWRPGEALVLENLQWAWRDTLVKPFNLRLQHQPGALALVADQLAIAPLRRIAQSLPLLPAPAVRALQNYRPTGYLDDLYLHLPEQIRQFRLSARLRNVGVQAWDGAPGGQGVHGRLKLDAGGGFIELDSAHPVTLGFPQLFNTDWQFREPAGRVTWQMDGPITRVYADNLGMTYRDNTRLTGAFDLRLDKQGEDNLGLRVGVENADASRIGEFVPARVVNEGLYQWLTESIRGGRVIAGEYYGHGRIDRDAPNGSFTSSMWYEFEDGQVKYDPGWPEATGVAGRVQVHNESALINLNKGRVGGLETGPVTVALQPGQGDAPSVLRVKADPEATGEDVSWWLANTPLGEWGGQTLQEAGVEGDFRLALGLDIPMAEGTEPVVRVRAQTDNGRFTLPETGLSWSRITGDITYHTRDGFSGGPVTARFFGQPVSIRMATADSGETLDVRQSGRLPMPDFLWQQGLDEARTLNLSGTLDYRARIRLGKDPEPKVLLWSDLTGLAIDWPEPLGKTAGQATELNATLDAFAEDGIQLAGQWQDRLDFDFQWTASGFDLLLEKLRLAGHELGRINVTALDLGDRWVVHTDSERAKGRFELPIDGGLIRADLQELHLGREGESRSRQEVELLTLDEQLEAFRALEIGKWPDVDVSIARLFLGDDQAGSWRFAMRPETDRLNVEDIRGQLGSLVLRGNLLWSVVEGRETSRFQGDLTGGALRDIEALTGSPIPINNAETQLELDLDWPGGPNDIDIRCLNGNVRARLDDGVILEQNSSAQLFRVFNLLNTDTLWRRLQLDFSDLYEAGVAFDAISGKAAINDGLVTLDPELQLAGPSGAFKLSGSTDMADESLDMRLVVVLPVTQNLPLAAVLFGAGAPVGGALFVLDKLLGDPLSRLTSATYDVTGSWSDPQVDLRGVFDTE</sequence>
<dbReference type="EMBL" id="FOSC01000001">
    <property type="protein sequence ID" value="SFJ22646.1"/>
    <property type="molecule type" value="Genomic_DNA"/>
</dbReference>
<dbReference type="Proteomes" id="UP000199445">
    <property type="component" value="Unassembled WGS sequence"/>
</dbReference>
<dbReference type="PANTHER" id="PTHR38690:SF1">
    <property type="entry name" value="PROTEASE"/>
    <property type="match status" value="1"/>
</dbReference>
<dbReference type="InterPro" id="IPR011836">
    <property type="entry name" value="YhdP"/>
</dbReference>
<name>A0A1I3PNP6_9GAMM</name>
<feature type="domain" description="YhdP central" evidence="1">
    <location>
        <begin position="4"/>
        <end position="852"/>
    </location>
</feature>
<feature type="domain" description="YhdP central" evidence="1">
    <location>
        <begin position="854"/>
        <end position="1208"/>
    </location>
</feature>
<dbReference type="PANTHER" id="PTHR38690">
    <property type="entry name" value="PROTEASE-RELATED"/>
    <property type="match status" value="1"/>
</dbReference>
<evidence type="ECO:0000313" key="3">
    <source>
        <dbReference type="Proteomes" id="UP000199445"/>
    </source>
</evidence>
<dbReference type="InterPro" id="IPR025263">
    <property type="entry name" value="YhdP_central"/>
</dbReference>
<evidence type="ECO:0000313" key="2">
    <source>
        <dbReference type="EMBL" id="SFJ22646.1"/>
    </source>
</evidence>
<reference evidence="2 3" key="1">
    <citation type="submission" date="2016-10" db="EMBL/GenBank/DDBJ databases">
        <authorList>
            <person name="de Groot N.N."/>
        </authorList>
    </citation>
    <scope>NUCLEOTIDE SEQUENCE [LARGE SCALE GENOMIC DNA]</scope>
    <source>
        <strain evidence="2 3">IBRC-M 10445</strain>
    </source>
</reference>
<dbReference type="Pfam" id="PF13116">
    <property type="entry name" value="YhdP"/>
    <property type="match status" value="2"/>
</dbReference>
<dbReference type="OrthoDB" id="9762238at2"/>
<accession>A0A1I3PNP6</accession>
<keyword evidence="3" id="KW-1185">Reference proteome</keyword>
<evidence type="ECO:0000259" key="1">
    <source>
        <dbReference type="Pfam" id="PF13116"/>
    </source>
</evidence>
<protein>
    <submittedName>
        <fullName evidence="2">Uncharacterized conserved protein YhdP, contains DUF3971 and AsmA2 domains</fullName>
    </submittedName>
</protein>